<protein>
    <submittedName>
        <fullName evidence="7">Lactate dehydrogenase-like 2-hydroxyacid dehydrogenase</fullName>
    </submittedName>
</protein>
<comment type="caution">
    <text evidence="7">The sequence shown here is derived from an EMBL/GenBank/DDBJ whole genome shotgun (WGS) entry which is preliminary data.</text>
</comment>
<dbReference type="PANTHER" id="PTHR10996:SF283">
    <property type="entry name" value="GLYOXYLATE_HYDROXYPYRUVATE REDUCTASE B"/>
    <property type="match status" value="1"/>
</dbReference>
<dbReference type="FunFam" id="3.40.50.720:FF:000203">
    <property type="entry name" value="D-3-phosphoglycerate dehydrogenase (SerA)"/>
    <property type="match status" value="1"/>
</dbReference>
<organism evidence="7 8">
    <name type="scientific">Roseospira goensis</name>
    <dbReference type="NCBI Taxonomy" id="391922"/>
    <lineage>
        <taxon>Bacteria</taxon>
        <taxon>Pseudomonadati</taxon>
        <taxon>Pseudomonadota</taxon>
        <taxon>Alphaproteobacteria</taxon>
        <taxon>Rhodospirillales</taxon>
        <taxon>Rhodospirillaceae</taxon>
        <taxon>Roseospira</taxon>
    </lineage>
</organism>
<name>A0A7W6WJJ1_9PROT</name>
<dbReference type="Pfam" id="PF02826">
    <property type="entry name" value="2-Hacid_dh_C"/>
    <property type="match status" value="1"/>
</dbReference>
<dbReference type="PROSITE" id="PS00671">
    <property type="entry name" value="D_2_HYDROXYACID_DH_3"/>
    <property type="match status" value="1"/>
</dbReference>
<dbReference type="AlphaFoldDB" id="A0A7W6WJJ1"/>
<reference evidence="7 8" key="1">
    <citation type="submission" date="2020-08" db="EMBL/GenBank/DDBJ databases">
        <title>Genome sequencing of Purple Non-Sulfur Bacteria from various extreme environments.</title>
        <authorList>
            <person name="Mayer M."/>
        </authorList>
    </citation>
    <scope>NUCLEOTIDE SEQUENCE [LARGE SCALE GENOMIC DNA]</scope>
    <source>
        <strain evidence="7 8">JA135</strain>
    </source>
</reference>
<evidence type="ECO:0000256" key="1">
    <source>
        <dbReference type="ARBA" id="ARBA00005854"/>
    </source>
</evidence>
<evidence type="ECO:0000313" key="8">
    <source>
        <dbReference type="Proteomes" id="UP000555728"/>
    </source>
</evidence>
<dbReference type="SUPFAM" id="SSF51735">
    <property type="entry name" value="NAD(P)-binding Rossmann-fold domains"/>
    <property type="match status" value="1"/>
</dbReference>
<comment type="similarity">
    <text evidence="1 4">Belongs to the D-isomer specific 2-hydroxyacid dehydrogenase family.</text>
</comment>
<dbReference type="InterPro" id="IPR029753">
    <property type="entry name" value="D-isomer_DH_CS"/>
</dbReference>
<evidence type="ECO:0000256" key="3">
    <source>
        <dbReference type="ARBA" id="ARBA00023027"/>
    </source>
</evidence>
<dbReference type="RefSeq" id="WP_184431883.1">
    <property type="nucleotide sequence ID" value="NZ_JACIGI010000004.1"/>
</dbReference>
<dbReference type="Proteomes" id="UP000555728">
    <property type="component" value="Unassembled WGS sequence"/>
</dbReference>
<evidence type="ECO:0000313" key="7">
    <source>
        <dbReference type="EMBL" id="MBB4285060.1"/>
    </source>
</evidence>
<evidence type="ECO:0000256" key="4">
    <source>
        <dbReference type="RuleBase" id="RU003719"/>
    </source>
</evidence>
<keyword evidence="8" id="KW-1185">Reference proteome</keyword>
<accession>A0A7W6WJJ1</accession>
<feature type="domain" description="D-isomer specific 2-hydroxyacid dehydrogenase NAD-binding" evidence="6">
    <location>
        <begin position="115"/>
        <end position="290"/>
    </location>
</feature>
<dbReference type="Gene3D" id="3.40.50.720">
    <property type="entry name" value="NAD(P)-binding Rossmann-like Domain"/>
    <property type="match status" value="2"/>
</dbReference>
<proteinExistence type="inferred from homology"/>
<feature type="domain" description="D-isomer specific 2-hydroxyacid dehydrogenase catalytic" evidence="5">
    <location>
        <begin position="38"/>
        <end position="316"/>
    </location>
</feature>
<dbReference type="GO" id="GO:0016618">
    <property type="term" value="F:hydroxypyruvate reductase [NAD(P)H] activity"/>
    <property type="evidence" value="ECO:0007669"/>
    <property type="project" value="TreeGrafter"/>
</dbReference>
<evidence type="ECO:0000259" key="6">
    <source>
        <dbReference type="Pfam" id="PF02826"/>
    </source>
</evidence>
<keyword evidence="3" id="KW-0520">NAD</keyword>
<sequence length="323" mass="33738">MTARPVLALARRLPEAVEARAARDYEARLAPVDVPPLGGDALVAHAAGADGLLVAPGNAVTADVIAALPASVRIIATFSVGFEHIDLDAARARGVVVTNTPDVLTDATADIAMLCLLGAARRAGEGEALMRAGAWTGWTPTHMMGTHVSGKRLGLVGMGRIGRAVARRARAFGMTIHYQNRRRLPPDLEQGAVFHDTIEALLPHCDMISLHCPATPETTGLMNADRLARLPRGAIVVNTARGGIVDDDALIAALASGQIAAAGLDVYAGEPDVHPGYRALPNTFLLPHLGSATVETRTAMGFRALDNLDAVLRHGTDPGDPVT</sequence>
<dbReference type="EMBL" id="JACIGI010000004">
    <property type="protein sequence ID" value="MBB4285060.1"/>
    <property type="molecule type" value="Genomic_DNA"/>
</dbReference>
<keyword evidence="2 4" id="KW-0560">Oxidoreductase</keyword>
<dbReference type="GO" id="GO:0005829">
    <property type="term" value="C:cytosol"/>
    <property type="evidence" value="ECO:0007669"/>
    <property type="project" value="TreeGrafter"/>
</dbReference>
<dbReference type="GO" id="GO:0051287">
    <property type="term" value="F:NAD binding"/>
    <property type="evidence" value="ECO:0007669"/>
    <property type="project" value="InterPro"/>
</dbReference>
<gene>
    <name evidence="7" type="ORF">GGD88_000774</name>
</gene>
<dbReference type="SUPFAM" id="SSF52283">
    <property type="entry name" value="Formate/glycerate dehydrogenase catalytic domain-like"/>
    <property type="match status" value="1"/>
</dbReference>
<dbReference type="PANTHER" id="PTHR10996">
    <property type="entry name" value="2-HYDROXYACID DEHYDROGENASE-RELATED"/>
    <property type="match status" value="1"/>
</dbReference>
<dbReference type="InterPro" id="IPR036291">
    <property type="entry name" value="NAD(P)-bd_dom_sf"/>
</dbReference>
<evidence type="ECO:0000256" key="2">
    <source>
        <dbReference type="ARBA" id="ARBA00023002"/>
    </source>
</evidence>
<evidence type="ECO:0000259" key="5">
    <source>
        <dbReference type="Pfam" id="PF00389"/>
    </source>
</evidence>
<dbReference type="InterPro" id="IPR006139">
    <property type="entry name" value="D-isomer_2_OHA_DH_cat_dom"/>
</dbReference>
<dbReference type="Pfam" id="PF00389">
    <property type="entry name" value="2-Hacid_dh"/>
    <property type="match status" value="1"/>
</dbReference>
<dbReference type="InterPro" id="IPR006140">
    <property type="entry name" value="D-isomer_DH_NAD-bd"/>
</dbReference>
<dbReference type="GO" id="GO:0030267">
    <property type="term" value="F:glyoxylate reductase (NADPH) activity"/>
    <property type="evidence" value="ECO:0007669"/>
    <property type="project" value="TreeGrafter"/>
</dbReference>
<dbReference type="InterPro" id="IPR050223">
    <property type="entry name" value="D-isomer_2-hydroxyacid_DH"/>
</dbReference>
<dbReference type="CDD" id="cd05301">
    <property type="entry name" value="GDH"/>
    <property type="match status" value="1"/>
</dbReference>